<name>A0A7I7NS74_9MYCO</name>
<dbReference type="AlphaFoldDB" id="A0A7I7NS74"/>
<dbReference type="KEGG" id="mseo:MSEO_00160"/>
<keyword evidence="2" id="KW-1185">Reference proteome</keyword>
<proteinExistence type="predicted"/>
<evidence type="ECO:0000313" key="2">
    <source>
        <dbReference type="Proteomes" id="UP000466632"/>
    </source>
</evidence>
<reference evidence="1 2" key="1">
    <citation type="journal article" date="2019" name="Emerg. Microbes Infect.">
        <title>Comprehensive subspecies identification of 175 nontuberculous mycobacteria species based on 7547 genomic profiles.</title>
        <authorList>
            <person name="Matsumoto Y."/>
            <person name="Kinjo T."/>
            <person name="Motooka D."/>
            <person name="Nabeya D."/>
            <person name="Jung N."/>
            <person name="Uechi K."/>
            <person name="Horii T."/>
            <person name="Iida T."/>
            <person name="Fujita J."/>
            <person name="Nakamura S."/>
        </authorList>
    </citation>
    <scope>NUCLEOTIDE SEQUENCE [LARGE SCALE GENOMIC DNA]</scope>
    <source>
        <strain evidence="1 2">JCM 16018</strain>
    </source>
</reference>
<evidence type="ECO:0000313" key="1">
    <source>
        <dbReference type="EMBL" id="BBX99516.1"/>
    </source>
</evidence>
<organism evidence="1 2">
    <name type="scientific">Mycobacterium seoulense</name>
    <dbReference type="NCBI Taxonomy" id="386911"/>
    <lineage>
        <taxon>Bacteria</taxon>
        <taxon>Bacillati</taxon>
        <taxon>Actinomycetota</taxon>
        <taxon>Actinomycetes</taxon>
        <taxon>Mycobacteriales</taxon>
        <taxon>Mycobacteriaceae</taxon>
        <taxon>Mycobacterium</taxon>
    </lineage>
</organism>
<protein>
    <submittedName>
        <fullName evidence="1">Uncharacterized protein</fullName>
    </submittedName>
</protein>
<gene>
    <name evidence="1" type="ORF">MSEO_00160</name>
</gene>
<dbReference type="Proteomes" id="UP000466632">
    <property type="component" value="Chromosome"/>
</dbReference>
<accession>A0A7I7NS74</accession>
<sequence>MTMATKTAADELAVPLDLLLTSATKPFASRMLPDATWARFGANLASSPARWPAGSARSPASSAP</sequence>
<dbReference type="EMBL" id="AP022582">
    <property type="protein sequence ID" value="BBX99516.1"/>
    <property type="molecule type" value="Genomic_DNA"/>
</dbReference>